<name>U2FWJ0_9GAMM</name>
<keyword evidence="2" id="KW-1185">Reference proteome</keyword>
<evidence type="ECO:0000313" key="2">
    <source>
        <dbReference type="Proteomes" id="UP000006242"/>
    </source>
</evidence>
<dbReference type="Gene3D" id="1.10.340.30">
    <property type="entry name" value="Hypothetical protein, domain 2"/>
    <property type="match status" value="1"/>
</dbReference>
<proteinExistence type="predicted"/>
<evidence type="ECO:0000313" key="1">
    <source>
        <dbReference type="EMBL" id="ERJ18603.1"/>
    </source>
</evidence>
<dbReference type="SUPFAM" id="SSF48150">
    <property type="entry name" value="DNA-glycosylase"/>
    <property type="match status" value="1"/>
</dbReference>
<dbReference type="Proteomes" id="UP000006242">
    <property type="component" value="Unassembled WGS sequence"/>
</dbReference>
<organism evidence="1 2">
    <name type="scientific">Salinisphaera shabanensis E1L3A</name>
    <dbReference type="NCBI Taxonomy" id="1033802"/>
    <lineage>
        <taxon>Bacteria</taxon>
        <taxon>Pseudomonadati</taxon>
        <taxon>Pseudomonadota</taxon>
        <taxon>Gammaproteobacteria</taxon>
        <taxon>Salinisphaerales</taxon>
        <taxon>Salinisphaeraceae</taxon>
        <taxon>Salinisphaera</taxon>
    </lineage>
</organism>
<reference evidence="1 2" key="1">
    <citation type="journal article" date="2011" name="J. Bacteriol.">
        <title>Genome sequence of Salinisphaera shabanensis, a gammaproteobacterium from the harsh, variable environment of the brine-seawater interface of the Shaban Deep in the Red Sea.</title>
        <authorList>
            <person name="Antunes A."/>
            <person name="Alam I."/>
            <person name="Bajic V.B."/>
            <person name="Stingl U."/>
        </authorList>
    </citation>
    <scope>NUCLEOTIDE SEQUENCE [LARGE SCALE GENOMIC DNA]</scope>
    <source>
        <strain evidence="1 2">E1L3A</strain>
    </source>
</reference>
<sequence>MLRTGLVSQNAFMSDRYPALVAALLERHGTTFADELGVNIERNTPSPLFRLLCLAMLTSAPVQADVAMRAARAMADAGWTTPKKLADSTWSQRVKALNGAGYARVDEKTSTQLKDFNDTLLSEYGGDLRRLREAADGDTDAAIKKLMAFKGIGKVGASIFLREVQAAWPEFYPFADKATLKAASTLGLGEDAESLSRQVSQSDFVRLIAALVRTQLANDFQAIREAAGHN</sequence>
<dbReference type="EMBL" id="AFNV02000017">
    <property type="protein sequence ID" value="ERJ18603.1"/>
    <property type="molecule type" value="Genomic_DNA"/>
</dbReference>
<comment type="caution">
    <text evidence="1">The sequence shown here is derived from an EMBL/GenBank/DDBJ whole genome shotgun (WGS) entry which is preliminary data.</text>
</comment>
<reference evidence="1 2" key="2">
    <citation type="journal article" date="2013" name="PLoS ONE">
        <title>INDIGO - INtegrated Data Warehouse of MIcrobial GenOmes with Examples from the Red Sea Extremophiles.</title>
        <authorList>
            <person name="Alam I."/>
            <person name="Antunes A."/>
            <person name="Kamau A.A."/>
            <person name="Ba Alawi W."/>
            <person name="Kalkatawi M."/>
            <person name="Stingl U."/>
            <person name="Bajic V.B."/>
        </authorList>
    </citation>
    <scope>NUCLEOTIDE SEQUENCE [LARGE SCALE GENOMIC DNA]</scope>
    <source>
        <strain evidence="1 2">E1L3A</strain>
    </source>
</reference>
<dbReference type="InterPro" id="IPR011257">
    <property type="entry name" value="DNA_glycosylase"/>
</dbReference>
<protein>
    <recommendedName>
        <fullName evidence="3">Endonuclease</fullName>
    </recommendedName>
</protein>
<dbReference type="GO" id="GO:0003824">
    <property type="term" value="F:catalytic activity"/>
    <property type="evidence" value="ECO:0007669"/>
    <property type="project" value="InterPro"/>
</dbReference>
<accession>U2FWJ0</accession>
<evidence type="ECO:0008006" key="3">
    <source>
        <dbReference type="Google" id="ProtNLM"/>
    </source>
</evidence>
<dbReference type="STRING" id="1033802.SSPSH_002517"/>
<gene>
    <name evidence="1" type="ORF">SSPSH_002517</name>
</gene>
<dbReference type="AlphaFoldDB" id="U2FWJ0"/>
<dbReference type="GO" id="GO:0006281">
    <property type="term" value="P:DNA repair"/>
    <property type="evidence" value="ECO:0007669"/>
    <property type="project" value="InterPro"/>
</dbReference>
<dbReference type="eggNOG" id="COG0177">
    <property type="taxonomic scope" value="Bacteria"/>
</dbReference>